<proteinExistence type="predicted"/>
<reference evidence="1" key="1">
    <citation type="submission" date="2021-01" db="EMBL/GenBank/DDBJ databases">
        <authorList>
            <person name="Corre E."/>
            <person name="Pelletier E."/>
            <person name="Niang G."/>
            <person name="Scheremetjew M."/>
            <person name="Finn R."/>
            <person name="Kale V."/>
            <person name="Holt S."/>
            <person name="Cochrane G."/>
            <person name="Meng A."/>
            <person name="Brown T."/>
            <person name="Cohen L."/>
        </authorList>
    </citation>
    <scope>NUCLEOTIDE SEQUENCE</scope>
    <source>
        <strain evidence="1">CCMP3105</strain>
    </source>
</reference>
<dbReference type="AlphaFoldDB" id="A0A7S4R2V5"/>
<sequence>MFLGSAMAPGCGCEVPHCCRVFNSSRILADVFNDSLPSDNSMGYMVARDRAGYSAACSLLNLIPGVFGEDGACSSSADGARNATVCEAIAASGEASGRLRAGRSVLSVFLEPGTCAELQGGACWESREGNAVYEWDSLSMGHWDSWCTSQVPVATPALWWSLACPSEGGLGIRAKWVDGNAADSSSQGQGACSRDYPGGLRATLGVDGWTAGSDGSPRWRCFDVPREDMGPSDARILVYSIGNLPCVAPATTTAATSGGSSTRLAALAHAVAAAAAAVGTIM</sequence>
<gene>
    <name evidence="1" type="ORF">AMON00008_LOCUS28662</name>
</gene>
<protein>
    <submittedName>
        <fullName evidence="1">Uncharacterized protein</fullName>
    </submittedName>
</protein>
<name>A0A7S4R2V5_9DINO</name>
<dbReference type="EMBL" id="HBNR01041298">
    <property type="protein sequence ID" value="CAE4600228.1"/>
    <property type="molecule type" value="Transcribed_RNA"/>
</dbReference>
<accession>A0A7S4R2V5</accession>
<evidence type="ECO:0000313" key="1">
    <source>
        <dbReference type="EMBL" id="CAE4600228.1"/>
    </source>
</evidence>
<organism evidence="1">
    <name type="scientific">Alexandrium monilatum</name>
    <dbReference type="NCBI Taxonomy" id="311494"/>
    <lineage>
        <taxon>Eukaryota</taxon>
        <taxon>Sar</taxon>
        <taxon>Alveolata</taxon>
        <taxon>Dinophyceae</taxon>
        <taxon>Gonyaulacales</taxon>
        <taxon>Pyrocystaceae</taxon>
        <taxon>Alexandrium</taxon>
    </lineage>
</organism>